<dbReference type="CDD" id="cd12148">
    <property type="entry name" value="fungal_TF_MHR"/>
    <property type="match status" value="1"/>
</dbReference>
<evidence type="ECO:0000256" key="3">
    <source>
        <dbReference type="ARBA" id="ARBA00023015"/>
    </source>
</evidence>
<feature type="region of interest" description="Disordered" evidence="7">
    <location>
        <begin position="60"/>
        <end position="93"/>
    </location>
</feature>
<proteinExistence type="predicted"/>
<dbReference type="PROSITE" id="PS00463">
    <property type="entry name" value="ZN2_CY6_FUNGAL_1"/>
    <property type="match status" value="1"/>
</dbReference>
<comment type="subcellular location">
    <subcellularLocation>
        <location evidence="1">Nucleus</location>
    </subcellularLocation>
</comment>
<evidence type="ECO:0000256" key="4">
    <source>
        <dbReference type="ARBA" id="ARBA00023125"/>
    </source>
</evidence>
<gene>
    <name evidence="9" type="ORF">PRK78_003212</name>
</gene>
<evidence type="ECO:0000256" key="5">
    <source>
        <dbReference type="ARBA" id="ARBA00023163"/>
    </source>
</evidence>
<dbReference type="PANTHER" id="PTHR47338:SF5">
    <property type="entry name" value="ZN(II)2CYS6 TRANSCRIPTION FACTOR (EUROFUNG)"/>
    <property type="match status" value="1"/>
</dbReference>
<keyword evidence="2" id="KW-0479">Metal-binding</keyword>
<dbReference type="PANTHER" id="PTHR47338">
    <property type="entry name" value="ZN(II)2CYS6 TRANSCRIPTION FACTOR (EUROFUNG)-RELATED"/>
    <property type="match status" value="1"/>
</dbReference>
<dbReference type="GO" id="GO:0006351">
    <property type="term" value="P:DNA-templated transcription"/>
    <property type="evidence" value="ECO:0007669"/>
    <property type="project" value="InterPro"/>
</dbReference>
<evidence type="ECO:0000313" key="9">
    <source>
        <dbReference type="EMBL" id="WEW57745.1"/>
    </source>
</evidence>
<evidence type="ECO:0000313" key="10">
    <source>
        <dbReference type="Proteomes" id="UP001219355"/>
    </source>
</evidence>
<evidence type="ECO:0000256" key="6">
    <source>
        <dbReference type="ARBA" id="ARBA00023242"/>
    </source>
</evidence>
<accession>A0AAF0IH94</accession>
<feature type="region of interest" description="Disordered" evidence="7">
    <location>
        <begin position="670"/>
        <end position="692"/>
    </location>
</feature>
<dbReference type="CDD" id="cd00067">
    <property type="entry name" value="GAL4"/>
    <property type="match status" value="1"/>
</dbReference>
<keyword evidence="5" id="KW-0804">Transcription</keyword>
<evidence type="ECO:0000259" key="8">
    <source>
        <dbReference type="PROSITE" id="PS50048"/>
    </source>
</evidence>
<keyword evidence="6" id="KW-0539">Nucleus</keyword>
<evidence type="ECO:0000256" key="1">
    <source>
        <dbReference type="ARBA" id="ARBA00004123"/>
    </source>
</evidence>
<name>A0AAF0IH94_9EURO</name>
<feature type="compositionally biased region" description="Pro residues" evidence="7">
    <location>
        <begin position="800"/>
        <end position="811"/>
    </location>
</feature>
<feature type="compositionally biased region" description="Polar residues" evidence="7">
    <location>
        <begin position="672"/>
        <end position="687"/>
    </location>
</feature>
<feature type="compositionally biased region" description="Basic and acidic residues" evidence="7">
    <location>
        <begin position="60"/>
        <end position="73"/>
    </location>
</feature>
<feature type="compositionally biased region" description="Low complexity" evidence="7">
    <location>
        <begin position="822"/>
        <end position="848"/>
    </location>
</feature>
<dbReference type="GO" id="GO:0000981">
    <property type="term" value="F:DNA-binding transcription factor activity, RNA polymerase II-specific"/>
    <property type="evidence" value="ECO:0007669"/>
    <property type="project" value="InterPro"/>
</dbReference>
<dbReference type="InterPro" id="IPR007219">
    <property type="entry name" value="XnlR_reg_dom"/>
</dbReference>
<dbReference type="Pfam" id="PF00172">
    <property type="entry name" value="Zn_clus"/>
    <property type="match status" value="1"/>
</dbReference>
<keyword evidence="10" id="KW-1185">Reference proteome</keyword>
<dbReference type="SUPFAM" id="SSF57701">
    <property type="entry name" value="Zn2/Cys6 DNA-binding domain"/>
    <property type="match status" value="1"/>
</dbReference>
<dbReference type="Gene3D" id="4.10.240.10">
    <property type="entry name" value="Zn(2)-C6 fungal-type DNA-binding domain"/>
    <property type="match status" value="1"/>
</dbReference>
<dbReference type="EMBL" id="CP120628">
    <property type="protein sequence ID" value="WEW57745.1"/>
    <property type="molecule type" value="Genomic_DNA"/>
</dbReference>
<feature type="compositionally biased region" description="Polar residues" evidence="7">
    <location>
        <begin position="733"/>
        <end position="742"/>
    </location>
</feature>
<dbReference type="InterPro" id="IPR050815">
    <property type="entry name" value="TF_fung"/>
</dbReference>
<feature type="compositionally biased region" description="Basic and acidic residues" evidence="7">
    <location>
        <begin position="758"/>
        <end position="768"/>
    </location>
</feature>
<dbReference type="PROSITE" id="PS50048">
    <property type="entry name" value="ZN2_CY6_FUNGAL_2"/>
    <property type="match status" value="1"/>
</dbReference>
<dbReference type="Proteomes" id="UP001219355">
    <property type="component" value="Chromosome 2"/>
</dbReference>
<feature type="compositionally biased region" description="Pro residues" evidence="7">
    <location>
        <begin position="864"/>
        <end position="875"/>
    </location>
</feature>
<reference evidence="9" key="1">
    <citation type="submission" date="2023-03" db="EMBL/GenBank/DDBJ databases">
        <title>Emydomyces testavorans Genome Sequence.</title>
        <authorList>
            <person name="Hoyer L."/>
        </authorList>
    </citation>
    <scope>NUCLEOTIDE SEQUENCE</scope>
    <source>
        <strain evidence="9">16-2883</strain>
    </source>
</reference>
<keyword evidence="3" id="KW-0805">Transcription regulation</keyword>
<dbReference type="GO" id="GO:0005634">
    <property type="term" value="C:nucleus"/>
    <property type="evidence" value="ECO:0007669"/>
    <property type="project" value="UniProtKB-SubCell"/>
</dbReference>
<dbReference type="InterPro" id="IPR036864">
    <property type="entry name" value="Zn2-C6_fun-type_DNA-bd_sf"/>
</dbReference>
<dbReference type="SMART" id="SM00906">
    <property type="entry name" value="Fungal_trans"/>
    <property type="match status" value="1"/>
</dbReference>
<dbReference type="SMART" id="SM00066">
    <property type="entry name" value="GAL4"/>
    <property type="match status" value="1"/>
</dbReference>
<evidence type="ECO:0000256" key="7">
    <source>
        <dbReference type="SAM" id="MobiDB-lite"/>
    </source>
</evidence>
<keyword evidence="4" id="KW-0238">DNA-binding</keyword>
<feature type="region of interest" description="Disordered" evidence="7">
    <location>
        <begin position="731"/>
        <end position="879"/>
    </location>
</feature>
<dbReference type="GO" id="GO:0003677">
    <property type="term" value="F:DNA binding"/>
    <property type="evidence" value="ECO:0007669"/>
    <property type="project" value="UniProtKB-KW"/>
</dbReference>
<dbReference type="InterPro" id="IPR001138">
    <property type="entry name" value="Zn2Cys6_DnaBD"/>
</dbReference>
<organism evidence="9 10">
    <name type="scientific">Emydomyces testavorans</name>
    <dbReference type="NCBI Taxonomy" id="2070801"/>
    <lineage>
        <taxon>Eukaryota</taxon>
        <taxon>Fungi</taxon>
        <taxon>Dikarya</taxon>
        <taxon>Ascomycota</taxon>
        <taxon>Pezizomycotina</taxon>
        <taxon>Eurotiomycetes</taxon>
        <taxon>Eurotiomycetidae</taxon>
        <taxon>Onygenales</taxon>
        <taxon>Nannizziopsiaceae</taxon>
        <taxon>Emydomyces</taxon>
    </lineage>
</organism>
<evidence type="ECO:0000256" key="2">
    <source>
        <dbReference type="ARBA" id="ARBA00022723"/>
    </source>
</evidence>
<dbReference type="Pfam" id="PF04082">
    <property type="entry name" value="Fungal_trans"/>
    <property type="match status" value="1"/>
</dbReference>
<dbReference type="GO" id="GO:0008270">
    <property type="term" value="F:zinc ion binding"/>
    <property type="evidence" value="ECO:0007669"/>
    <property type="project" value="InterPro"/>
</dbReference>
<feature type="domain" description="Zn(2)-C6 fungal-type" evidence="8">
    <location>
        <begin position="6"/>
        <end position="38"/>
    </location>
</feature>
<protein>
    <recommendedName>
        <fullName evidence="8">Zn(2)-C6 fungal-type domain-containing protein</fullName>
    </recommendedName>
</protein>
<sequence length="994" mass="109413">MRSSIACSRCRRSKIKCVNAGIDTTCRACESSGRECVYPTPAIGTAGAAAAAKRDLAAMADGDERNGDWESPKRQRPRKSGHSTATATKDGHRSTAQLVLDPTILTVKVWENLFELFQLHFSTILPFLHPTTFLSQIRQFAANPTPTDVRSASGHSQSPAPRAEVSPLILLGLLTLTARFHPQLTQHHSSSSNTNPCNPLSASEFYANALRARLVGNDGADFASTDINRVQGLLMLGLHEWGMCRGKSAWIYVGMAIRLAQAMGLSFEADNDQFLRRGSIQSGLDQKEQSSDDVIEQEIRRRTFWSCFIMDRCLSGGKYRPRMVKVQDVGIQLPSDNAFAFGERVRTSRLSENAGNRRSQSFEPLRAMPIPGLRQNIGLGDDLKLRANGSVLSDPKQWSNASHRSDGAESGIDRWEVGAEECVLSRLIRIIRIWGSIAKWSCSGGRRVEQCPPWHPDSQFNRLKELLVEFQEGLPRNLQYSARNTDTHIMYKNTLAPYSLMHIIYFLSVIVLHRGYIQFLPLRAVDPQGPLDEPSFPAEKFHAPEGFWKDISREVFRASRHMIELVKTCHDRDVLMETPLVGFAIYNAAFMGVYAAHFTHMDQEGYICSKANSTDIVPGLGSQGQAEIRKAIEILGNMRPRLPMAVGWFRTIHRLHTYFVKARQDYKRTAQKSEASTSNENGRNYPTQDMAFGGSHDELRLLEKILSEMGIAEDQASDTNGVSDEAVAPHVNGTEQTNGSDTASHHVKSEPGDAADTNGDHNDTRRDTWVPVNSSSHGPSREAEKHDSTILRPIENDRWPNPPGPPAPPSYSLPSIHHHNLPPTSSAPPSFSSSGVYSSPAVTSSSSPYLPPATRLQALHPWPTVRPPPPPPPPYSQSLPALNAAAQQSFAMPPLATTQPPPQPASLQLHQHHPRLTPPRLLDGGVSRIMSPFLPPSDLGTSAPWMSSLGGDDVIVFVEGDGVEKWSAGMAAAHAGVQSGWLTTIWEGYGVAKF</sequence>
<feature type="compositionally biased region" description="Basic and acidic residues" evidence="7">
    <location>
        <begin position="779"/>
        <end position="798"/>
    </location>
</feature>
<dbReference type="AlphaFoldDB" id="A0AAF0IH94"/>